<keyword evidence="2" id="KW-1185">Reference proteome</keyword>
<protein>
    <submittedName>
        <fullName evidence="1">Uncharacterized protein</fullName>
    </submittedName>
</protein>
<gene>
    <name evidence="1" type="ORF">Acr_21g0000460</name>
</gene>
<accession>A0A7J0GF60</accession>
<reference evidence="1 2" key="1">
    <citation type="submission" date="2019-07" db="EMBL/GenBank/DDBJ databases">
        <title>De Novo Assembly of kiwifruit Actinidia rufa.</title>
        <authorList>
            <person name="Sugita-Konishi S."/>
            <person name="Sato K."/>
            <person name="Mori E."/>
            <person name="Abe Y."/>
            <person name="Kisaki G."/>
            <person name="Hamano K."/>
            <person name="Suezawa K."/>
            <person name="Otani M."/>
            <person name="Fukuda T."/>
            <person name="Manabe T."/>
            <person name="Gomi K."/>
            <person name="Tabuchi M."/>
            <person name="Akimitsu K."/>
            <person name="Kataoka I."/>
        </authorList>
    </citation>
    <scope>NUCLEOTIDE SEQUENCE [LARGE SCALE GENOMIC DNA]</scope>
    <source>
        <strain evidence="2">cv. Fuchu</strain>
    </source>
</reference>
<evidence type="ECO:0000313" key="2">
    <source>
        <dbReference type="Proteomes" id="UP000585474"/>
    </source>
</evidence>
<evidence type="ECO:0000313" key="1">
    <source>
        <dbReference type="EMBL" id="GFZ09447.1"/>
    </source>
</evidence>
<dbReference type="EMBL" id="BJWL01000021">
    <property type="protein sequence ID" value="GFZ09447.1"/>
    <property type="molecule type" value="Genomic_DNA"/>
</dbReference>
<organism evidence="1 2">
    <name type="scientific">Actinidia rufa</name>
    <dbReference type="NCBI Taxonomy" id="165716"/>
    <lineage>
        <taxon>Eukaryota</taxon>
        <taxon>Viridiplantae</taxon>
        <taxon>Streptophyta</taxon>
        <taxon>Embryophyta</taxon>
        <taxon>Tracheophyta</taxon>
        <taxon>Spermatophyta</taxon>
        <taxon>Magnoliopsida</taxon>
        <taxon>eudicotyledons</taxon>
        <taxon>Gunneridae</taxon>
        <taxon>Pentapetalae</taxon>
        <taxon>asterids</taxon>
        <taxon>Ericales</taxon>
        <taxon>Actinidiaceae</taxon>
        <taxon>Actinidia</taxon>
    </lineage>
</organism>
<sequence length="94" mass="10727">MMRCSIKALVLENNEEDELVGLQRKKKRVVEMSVFEIERKLVVTEAMGEVVVVAQATGRSYKWRQQLVMAGVDGLLQSMVVGDANGFWWWLIVV</sequence>
<dbReference type="Proteomes" id="UP000585474">
    <property type="component" value="Unassembled WGS sequence"/>
</dbReference>
<comment type="caution">
    <text evidence="1">The sequence shown here is derived from an EMBL/GenBank/DDBJ whole genome shotgun (WGS) entry which is preliminary data.</text>
</comment>
<name>A0A7J0GF60_9ERIC</name>
<dbReference type="AlphaFoldDB" id="A0A7J0GF60"/>
<proteinExistence type="predicted"/>